<dbReference type="Proteomes" id="UP000799439">
    <property type="component" value="Unassembled WGS sequence"/>
</dbReference>
<feature type="region of interest" description="Disordered" evidence="1">
    <location>
        <begin position="217"/>
        <end position="241"/>
    </location>
</feature>
<evidence type="ECO:0000313" key="3">
    <source>
        <dbReference type="EMBL" id="KAF2148073.1"/>
    </source>
</evidence>
<dbReference type="AlphaFoldDB" id="A0A9P4IQ75"/>
<feature type="signal peptide" evidence="2">
    <location>
        <begin position="1"/>
        <end position="20"/>
    </location>
</feature>
<keyword evidence="4" id="KW-1185">Reference proteome</keyword>
<feature type="compositionally biased region" description="Low complexity" evidence="1">
    <location>
        <begin position="217"/>
        <end position="237"/>
    </location>
</feature>
<evidence type="ECO:0008006" key="5">
    <source>
        <dbReference type="Google" id="ProtNLM"/>
    </source>
</evidence>
<evidence type="ECO:0000256" key="1">
    <source>
        <dbReference type="SAM" id="MobiDB-lite"/>
    </source>
</evidence>
<protein>
    <recommendedName>
        <fullName evidence="5">Fucose-specific lectin</fullName>
    </recommendedName>
</protein>
<name>A0A9P4IQ75_9PEZI</name>
<gene>
    <name evidence="3" type="ORF">K461DRAFT_272250</name>
</gene>
<accession>A0A9P4IQ75</accession>
<organism evidence="3 4">
    <name type="scientific">Myriangium duriaei CBS 260.36</name>
    <dbReference type="NCBI Taxonomy" id="1168546"/>
    <lineage>
        <taxon>Eukaryota</taxon>
        <taxon>Fungi</taxon>
        <taxon>Dikarya</taxon>
        <taxon>Ascomycota</taxon>
        <taxon>Pezizomycotina</taxon>
        <taxon>Dothideomycetes</taxon>
        <taxon>Dothideomycetidae</taxon>
        <taxon>Myriangiales</taxon>
        <taxon>Myriangiaceae</taxon>
        <taxon>Myriangium</taxon>
    </lineage>
</organism>
<dbReference type="EMBL" id="ML996094">
    <property type="protein sequence ID" value="KAF2148073.1"/>
    <property type="molecule type" value="Genomic_DNA"/>
</dbReference>
<comment type="caution">
    <text evidence="3">The sequence shown here is derived from an EMBL/GenBank/DDBJ whole genome shotgun (WGS) entry which is preliminary data.</text>
</comment>
<evidence type="ECO:0000313" key="4">
    <source>
        <dbReference type="Proteomes" id="UP000799439"/>
    </source>
</evidence>
<dbReference type="Gene3D" id="2.120.10.70">
    <property type="entry name" value="Fucose-specific lectin"/>
    <property type="match status" value="1"/>
</dbReference>
<feature type="chain" id="PRO_5040461686" description="Fucose-specific lectin" evidence="2">
    <location>
        <begin position="21"/>
        <end position="573"/>
    </location>
</feature>
<dbReference type="OrthoDB" id="3848409at2759"/>
<keyword evidence="2" id="KW-0732">Signal</keyword>
<evidence type="ECO:0000256" key="2">
    <source>
        <dbReference type="SAM" id="SignalP"/>
    </source>
</evidence>
<proteinExistence type="predicted"/>
<reference evidence="3" key="1">
    <citation type="journal article" date="2020" name="Stud. Mycol.">
        <title>101 Dothideomycetes genomes: a test case for predicting lifestyles and emergence of pathogens.</title>
        <authorList>
            <person name="Haridas S."/>
            <person name="Albert R."/>
            <person name="Binder M."/>
            <person name="Bloem J."/>
            <person name="Labutti K."/>
            <person name="Salamov A."/>
            <person name="Andreopoulos B."/>
            <person name="Baker S."/>
            <person name="Barry K."/>
            <person name="Bills G."/>
            <person name="Bluhm B."/>
            <person name="Cannon C."/>
            <person name="Castanera R."/>
            <person name="Culley D."/>
            <person name="Daum C."/>
            <person name="Ezra D."/>
            <person name="Gonzalez J."/>
            <person name="Henrissat B."/>
            <person name="Kuo A."/>
            <person name="Liang C."/>
            <person name="Lipzen A."/>
            <person name="Lutzoni F."/>
            <person name="Magnuson J."/>
            <person name="Mondo S."/>
            <person name="Nolan M."/>
            <person name="Ohm R."/>
            <person name="Pangilinan J."/>
            <person name="Park H.-J."/>
            <person name="Ramirez L."/>
            <person name="Alfaro M."/>
            <person name="Sun H."/>
            <person name="Tritt A."/>
            <person name="Yoshinaga Y."/>
            <person name="Zwiers L.-H."/>
            <person name="Turgeon B."/>
            <person name="Goodwin S."/>
            <person name="Spatafora J."/>
            <person name="Crous P."/>
            <person name="Grigoriev I."/>
        </authorList>
    </citation>
    <scope>NUCLEOTIDE SEQUENCE</scope>
    <source>
        <strain evidence="3">CBS 260.36</strain>
    </source>
</reference>
<dbReference type="SUPFAM" id="SSF89372">
    <property type="entry name" value="Fucose-specific lectin"/>
    <property type="match status" value="1"/>
</dbReference>
<feature type="compositionally biased region" description="Polar residues" evidence="1">
    <location>
        <begin position="159"/>
        <end position="182"/>
    </location>
</feature>
<sequence>MLSLFCFSLLLAYLSSSIAGAAVQGSCHATDVLTVKSRIAHYVYFCNFYVSRPRVLSPLAGLNETRVYNACECIKNSAKAPANPNIHPEPVGEGFGPDGACYVSDITVVKKEFVNAIAFCKFYTAWSSEHDPKTPISSLTRSRTHNACRCLLQKSVLPSTSASKPTTRSTLESGATSTSTVNPDKKSTTTSRKITTTTGAAFSTYLSSRIDATFSTSTTTTTQITTTTTPSTSSTTSNPSALPSGIRVFTSTLQLAQPVRYIVSPNGTLLLTTRWGAWGDARQPTDFVLGPTHEVYFVAQYITAGESQPDTSITPSIIPGAANYDIDSNVAAAGNASLVNVFAVDYNKLLCRFSREHGGEWSGANPISSISQTIPVGAAVAAVQLPGSGTFAVFVVDSQGNLLVNYGEGSRTASWAGTAGIATGVPSLAALAATTNSSIPDQAVVYWIGADGLLRGLVWTKGATTLAPTTFTGTAVIPAGQDIYTTVSRGVTYIFTFDESFDLTVATIDSAGNMVGPTATKLLSGYGEFAAFDPNDPDDLPYVFYLDPGMRLVKGYLDEAGSWNSTVVVSTIP</sequence>
<feature type="region of interest" description="Disordered" evidence="1">
    <location>
        <begin position="159"/>
        <end position="192"/>
    </location>
</feature>